<dbReference type="Pfam" id="PF02311">
    <property type="entry name" value="AraC_binding"/>
    <property type="match status" value="1"/>
</dbReference>
<proteinExistence type="predicted"/>
<keyword evidence="2" id="KW-0238">DNA-binding</keyword>
<evidence type="ECO:0000313" key="6">
    <source>
        <dbReference type="Proteomes" id="UP000430975"/>
    </source>
</evidence>
<keyword evidence="3" id="KW-0804">Transcription</keyword>
<dbReference type="InterPro" id="IPR009057">
    <property type="entry name" value="Homeodomain-like_sf"/>
</dbReference>
<accession>A0A6I2GL10</accession>
<dbReference type="InterPro" id="IPR003313">
    <property type="entry name" value="AraC-bd"/>
</dbReference>
<feature type="domain" description="HTH araC/xylS-type" evidence="4">
    <location>
        <begin position="187"/>
        <end position="285"/>
    </location>
</feature>
<dbReference type="GO" id="GO:0043565">
    <property type="term" value="F:sequence-specific DNA binding"/>
    <property type="evidence" value="ECO:0007669"/>
    <property type="project" value="InterPro"/>
</dbReference>
<dbReference type="PANTHER" id="PTHR43280">
    <property type="entry name" value="ARAC-FAMILY TRANSCRIPTIONAL REGULATOR"/>
    <property type="match status" value="1"/>
</dbReference>
<dbReference type="InterPro" id="IPR014710">
    <property type="entry name" value="RmlC-like_jellyroll"/>
</dbReference>
<dbReference type="Pfam" id="PF12833">
    <property type="entry name" value="HTH_18"/>
    <property type="match status" value="1"/>
</dbReference>
<evidence type="ECO:0000256" key="1">
    <source>
        <dbReference type="ARBA" id="ARBA00023015"/>
    </source>
</evidence>
<keyword evidence="1" id="KW-0805">Transcription regulation</keyword>
<dbReference type="PROSITE" id="PS01124">
    <property type="entry name" value="HTH_ARAC_FAMILY_2"/>
    <property type="match status" value="1"/>
</dbReference>
<dbReference type="AlphaFoldDB" id="A0A6I2GL10"/>
<sequence>MSSRYVEIPEFKHPIKFRTLLNDGLTVVYPHFHKEIEIIYAVHGSVRIGVNNERVDLLEGEMIFFASGESHYFLASPDSERLVYQFDLQLFDEAILRENEKTLMQLFETGEPHSRNWPETLTEKTRELLLALYTYDQNRPTGANYLIMAKLYQMIGNFYKELPKRALLTENHDFSTIQYKDTLERLNQVFEYIETSYQETITIEDIAKVVGFSPYYFTRFFKKNTGQTFGKFLSEYRVNQAKFILANENIPMAEVAEKAGFSSVKTFHHVFKDAVGQSPLQYQKTFNLN</sequence>
<evidence type="ECO:0000313" key="5">
    <source>
        <dbReference type="EMBL" id="MRI85248.1"/>
    </source>
</evidence>
<dbReference type="PANTHER" id="PTHR43280:SF28">
    <property type="entry name" value="HTH-TYPE TRANSCRIPTIONAL ACTIVATOR RHAS"/>
    <property type="match status" value="1"/>
</dbReference>
<dbReference type="EMBL" id="WJQS01000003">
    <property type="protein sequence ID" value="MRI85248.1"/>
    <property type="molecule type" value="Genomic_DNA"/>
</dbReference>
<dbReference type="PROSITE" id="PS00041">
    <property type="entry name" value="HTH_ARAC_FAMILY_1"/>
    <property type="match status" value="1"/>
</dbReference>
<dbReference type="SUPFAM" id="SSF46689">
    <property type="entry name" value="Homeodomain-like"/>
    <property type="match status" value="2"/>
</dbReference>
<protein>
    <submittedName>
        <fullName evidence="5">Helix-turn-helix domain-containing protein</fullName>
    </submittedName>
</protein>
<reference evidence="5 6" key="1">
    <citation type="submission" date="2019-11" db="EMBL/GenBank/DDBJ databases">
        <title>Characterisation of Fundicoccus ignavus gen. nov. sp. nov., a novel genus of the family Aerococcaceae isolated from bulk tank milk.</title>
        <authorList>
            <person name="Siebert A."/>
            <person name="Huptas C."/>
            <person name="Wenning M."/>
            <person name="Scherer S."/>
            <person name="Doll E.V."/>
        </authorList>
    </citation>
    <scope>NUCLEOTIDE SEQUENCE [LARGE SCALE GENOMIC DNA]</scope>
    <source>
        <strain evidence="5 6">WS4759</strain>
    </source>
</reference>
<comment type="caution">
    <text evidence="5">The sequence shown here is derived from an EMBL/GenBank/DDBJ whole genome shotgun (WGS) entry which is preliminary data.</text>
</comment>
<evidence type="ECO:0000256" key="3">
    <source>
        <dbReference type="ARBA" id="ARBA00023163"/>
    </source>
</evidence>
<dbReference type="InterPro" id="IPR018062">
    <property type="entry name" value="HTH_AraC-typ_CS"/>
</dbReference>
<dbReference type="Gene3D" id="1.10.10.60">
    <property type="entry name" value="Homeodomain-like"/>
    <property type="match status" value="2"/>
</dbReference>
<organism evidence="5 6">
    <name type="scientific">Fundicoccus ignavus</name>
    <dbReference type="NCBI Taxonomy" id="2664442"/>
    <lineage>
        <taxon>Bacteria</taxon>
        <taxon>Bacillati</taxon>
        <taxon>Bacillota</taxon>
        <taxon>Bacilli</taxon>
        <taxon>Lactobacillales</taxon>
        <taxon>Aerococcaceae</taxon>
        <taxon>Fundicoccus</taxon>
    </lineage>
</organism>
<dbReference type="GO" id="GO:0003700">
    <property type="term" value="F:DNA-binding transcription factor activity"/>
    <property type="evidence" value="ECO:0007669"/>
    <property type="project" value="InterPro"/>
</dbReference>
<dbReference type="SUPFAM" id="SSF51182">
    <property type="entry name" value="RmlC-like cupins"/>
    <property type="match status" value="1"/>
</dbReference>
<dbReference type="RefSeq" id="WP_153863373.1">
    <property type="nucleotide sequence ID" value="NZ_WJQS01000003.1"/>
</dbReference>
<dbReference type="InterPro" id="IPR011051">
    <property type="entry name" value="RmlC_Cupin_sf"/>
</dbReference>
<gene>
    <name evidence="5" type="ORF">GIY09_05075</name>
</gene>
<dbReference type="Proteomes" id="UP000430975">
    <property type="component" value="Unassembled WGS sequence"/>
</dbReference>
<name>A0A6I2GL10_9LACT</name>
<evidence type="ECO:0000259" key="4">
    <source>
        <dbReference type="PROSITE" id="PS01124"/>
    </source>
</evidence>
<evidence type="ECO:0000256" key="2">
    <source>
        <dbReference type="ARBA" id="ARBA00023125"/>
    </source>
</evidence>
<dbReference type="InterPro" id="IPR018060">
    <property type="entry name" value="HTH_AraC"/>
</dbReference>
<keyword evidence="6" id="KW-1185">Reference proteome</keyword>
<dbReference type="Gene3D" id="2.60.120.10">
    <property type="entry name" value="Jelly Rolls"/>
    <property type="match status" value="1"/>
</dbReference>
<dbReference type="SMART" id="SM00342">
    <property type="entry name" value="HTH_ARAC"/>
    <property type="match status" value="1"/>
</dbReference>